<evidence type="ECO:0000256" key="1">
    <source>
        <dbReference type="ARBA" id="ARBA00022723"/>
    </source>
</evidence>
<organism evidence="3 4">
    <name type="scientific">Paramagnetospirillum magneticum (strain ATCC 700264 / AMB-1)</name>
    <name type="common">Magnetospirillum magneticum</name>
    <dbReference type="NCBI Taxonomy" id="342108"/>
    <lineage>
        <taxon>Bacteria</taxon>
        <taxon>Pseudomonadati</taxon>
        <taxon>Pseudomonadota</taxon>
        <taxon>Alphaproteobacteria</taxon>
        <taxon>Rhodospirillales</taxon>
        <taxon>Magnetospirillaceae</taxon>
        <taxon>Paramagnetospirillum</taxon>
    </lineage>
</organism>
<keyword evidence="4" id="KW-1185">Reference proteome</keyword>
<dbReference type="GO" id="GO:0004493">
    <property type="term" value="F:methylmalonyl-CoA epimerase activity"/>
    <property type="evidence" value="ECO:0007669"/>
    <property type="project" value="TreeGrafter"/>
</dbReference>
<evidence type="ECO:0000313" key="3">
    <source>
        <dbReference type="EMBL" id="BAE50890.1"/>
    </source>
</evidence>
<dbReference type="AlphaFoldDB" id="Q2W5I5"/>
<dbReference type="EMBL" id="AP007255">
    <property type="protein sequence ID" value="BAE50890.1"/>
    <property type="molecule type" value="Genomic_DNA"/>
</dbReference>
<feature type="domain" description="VOC" evidence="2">
    <location>
        <begin position="5"/>
        <end position="145"/>
    </location>
</feature>
<dbReference type="GO" id="GO:0004462">
    <property type="term" value="F:lactoylglutathione lyase activity"/>
    <property type="evidence" value="ECO:0007669"/>
    <property type="project" value="InterPro"/>
</dbReference>
<dbReference type="Pfam" id="PF00903">
    <property type="entry name" value="Glyoxalase"/>
    <property type="match status" value="1"/>
</dbReference>
<sequence>MALLGHDHVNVVVTDMERSIRFYSALFGLGIVMDRPLSGEWFEQVTGLENARARCVILAAPDGTCRIELLQFKTRQPAEAPLPSTPGLRHLALRVDDLGTCLETLHRQFGQTVTATQVPDHIIRGGKGMCYIRDPDGAIIELCQYGLEQPEFR</sequence>
<protein>
    <submittedName>
        <fullName evidence="3">Lactoylglutathione lyase and related lyase</fullName>
    </submittedName>
</protein>
<proteinExistence type="predicted"/>
<dbReference type="RefSeq" id="WP_011384486.1">
    <property type="nucleotide sequence ID" value="NC_007626.1"/>
</dbReference>
<dbReference type="InterPro" id="IPR004360">
    <property type="entry name" value="Glyas_Fos-R_dOase_dom"/>
</dbReference>
<dbReference type="GO" id="GO:0046491">
    <property type="term" value="P:L-methylmalonyl-CoA metabolic process"/>
    <property type="evidence" value="ECO:0007669"/>
    <property type="project" value="TreeGrafter"/>
</dbReference>
<evidence type="ECO:0000313" key="4">
    <source>
        <dbReference type="Proteomes" id="UP000007058"/>
    </source>
</evidence>
<dbReference type="HOGENOM" id="CLU_046006_2_2_5"/>
<dbReference type="STRING" id="342108.amb2086"/>
<dbReference type="PROSITE" id="PS00934">
    <property type="entry name" value="GLYOXALASE_I_1"/>
    <property type="match status" value="1"/>
</dbReference>
<dbReference type="KEGG" id="mag:amb2086"/>
<dbReference type="SUPFAM" id="SSF54593">
    <property type="entry name" value="Glyoxalase/Bleomycin resistance protein/Dihydroxybiphenyl dioxygenase"/>
    <property type="match status" value="1"/>
</dbReference>
<dbReference type="InterPro" id="IPR018146">
    <property type="entry name" value="Glyoxalase_1_CS"/>
</dbReference>
<dbReference type="InterPro" id="IPR037523">
    <property type="entry name" value="VOC_core"/>
</dbReference>
<dbReference type="GO" id="GO:0046872">
    <property type="term" value="F:metal ion binding"/>
    <property type="evidence" value="ECO:0007669"/>
    <property type="project" value="UniProtKB-KW"/>
</dbReference>
<evidence type="ECO:0000259" key="2">
    <source>
        <dbReference type="PROSITE" id="PS51819"/>
    </source>
</evidence>
<dbReference type="OrthoDB" id="7187210at2"/>
<name>Q2W5I5_PARM1</name>
<gene>
    <name evidence="3" type="ordered locus">amb2086</name>
</gene>
<dbReference type="Gene3D" id="3.10.180.10">
    <property type="entry name" value="2,3-Dihydroxybiphenyl 1,2-Dioxygenase, domain 1"/>
    <property type="match status" value="1"/>
</dbReference>
<dbReference type="PANTHER" id="PTHR43048">
    <property type="entry name" value="METHYLMALONYL-COA EPIMERASE"/>
    <property type="match status" value="1"/>
</dbReference>
<keyword evidence="3" id="KW-0456">Lyase</keyword>
<accession>Q2W5I5</accession>
<keyword evidence="1" id="KW-0479">Metal-binding</keyword>
<dbReference type="InterPro" id="IPR051785">
    <property type="entry name" value="MMCE/EMCE_epimerase"/>
</dbReference>
<dbReference type="PANTHER" id="PTHR43048:SF5">
    <property type="entry name" value="BLR5325 PROTEIN"/>
    <property type="match status" value="1"/>
</dbReference>
<dbReference type="Proteomes" id="UP000007058">
    <property type="component" value="Chromosome"/>
</dbReference>
<dbReference type="PROSITE" id="PS51819">
    <property type="entry name" value="VOC"/>
    <property type="match status" value="1"/>
</dbReference>
<reference evidence="3 4" key="1">
    <citation type="journal article" date="2005" name="DNA Res.">
        <title>Complete genome sequence of the facultative anaerobic magnetotactic bacterium Magnetospirillum sp. strain AMB-1.</title>
        <authorList>
            <person name="Matsunaga T."/>
            <person name="Okamura Y."/>
            <person name="Fukuda Y."/>
            <person name="Wahyudi A.T."/>
            <person name="Murase Y."/>
            <person name="Takeyama H."/>
        </authorList>
    </citation>
    <scope>NUCLEOTIDE SEQUENCE [LARGE SCALE GENOMIC DNA]</scope>
    <source>
        <strain evidence="4">ATCC 700264 / AMB-1</strain>
    </source>
</reference>
<dbReference type="InterPro" id="IPR029068">
    <property type="entry name" value="Glyas_Bleomycin-R_OHBP_Dase"/>
</dbReference>